<comment type="pathway">
    <text evidence="1">Glycolipid biosynthesis; lipid IV(A) biosynthesis; lipid IV(A) from (3R)-3-hydroxytetradecanoyl-[acyl-carrier-protein] and UDP-N-acetyl-alpha-D-glucosamine: step 6/6.</text>
</comment>
<sequence>GNLREPIKNIKRADLVIYTKTENYKIPAIHSKIKHNLSGNIINSFMRFVLMKYDDSGYHKVQPPDNYFFAFCGISDPRSFINYASKLGLKIKDERFYKDHQNYTQTIIEQLSEQIKRNACNHVLTTEKDIVKLPDSFLDEFEVYIIKIDIVFENESIIQDVIQPLLFN</sequence>
<evidence type="ECO:0000256" key="2">
    <source>
        <dbReference type="ARBA" id="ARBA00012071"/>
    </source>
</evidence>
<evidence type="ECO:0000256" key="4">
    <source>
        <dbReference type="ARBA" id="ARBA00022556"/>
    </source>
</evidence>
<keyword evidence="9" id="KW-0443">Lipid metabolism</keyword>
<protein>
    <recommendedName>
        <fullName evidence="2">tetraacyldisaccharide 4'-kinase</fullName>
        <ecNumber evidence="2">2.7.1.130</ecNumber>
    </recommendedName>
</protein>
<organism evidence="10">
    <name type="scientific">marine metagenome</name>
    <dbReference type="NCBI Taxonomy" id="408172"/>
    <lineage>
        <taxon>unclassified sequences</taxon>
        <taxon>metagenomes</taxon>
        <taxon>ecological metagenomes</taxon>
    </lineage>
</organism>
<dbReference type="EC" id="2.7.1.130" evidence="2"/>
<dbReference type="GO" id="GO:0005524">
    <property type="term" value="F:ATP binding"/>
    <property type="evidence" value="ECO:0007669"/>
    <property type="project" value="UniProtKB-KW"/>
</dbReference>
<dbReference type="PANTHER" id="PTHR42724">
    <property type="entry name" value="TETRAACYLDISACCHARIDE 4'-KINASE"/>
    <property type="match status" value="1"/>
</dbReference>
<evidence type="ECO:0000256" key="9">
    <source>
        <dbReference type="ARBA" id="ARBA00023098"/>
    </source>
</evidence>
<accession>A0A383D618</accession>
<name>A0A383D618_9ZZZZ</name>
<dbReference type="InterPro" id="IPR003758">
    <property type="entry name" value="LpxK"/>
</dbReference>
<keyword evidence="3" id="KW-0444">Lipid biosynthesis</keyword>
<dbReference type="GO" id="GO:0009244">
    <property type="term" value="P:lipopolysaccharide core region biosynthetic process"/>
    <property type="evidence" value="ECO:0007669"/>
    <property type="project" value="TreeGrafter"/>
</dbReference>
<dbReference type="GO" id="GO:0005886">
    <property type="term" value="C:plasma membrane"/>
    <property type="evidence" value="ECO:0007669"/>
    <property type="project" value="TreeGrafter"/>
</dbReference>
<keyword evidence="8" id="KW-0067">ATP-binding</keyword>
<proteinExistence type="predicted"/>
<keyword evidence="7" id="KW-0418">Kinase</keyword>
<dbReference type="Pfam" id="PF02606">
    <property type="entry name" value="LpxK"/>
    <property type="match status" value="1"/>
</dbReference>
<evidence type="ECO:0000256" key="5">
    <source>
        <dbReference type="ARBA" id="ARBA00022679"/>
    </source>
</evidence>
<evidence type="ECO:0000256" key="1">
    <source>
        <dbReference type="ARBA" id="ARBA00004870"/>
    </source>
</evidence>
<evidence type="ECO:0000256" key="6">
    <source>
        <dbReference type="ARBA" id="ARBA00022741"/>
    </source>
</evidence>
<gene>
    <name evidence="10" type="ORF">METZ01_LOCUS492604</name>
</gene>
<evidence type="ECO:0000256" key="7">
    <source>
        <dbReference type="ARBA" id="ARBA00022777"/>
    </source>
</evidence>
<keyword evidence="4" id="KW-0441">Lipid A biosynthesis</keyword>
<dbReference type="GO" id="GO:0009029">
    <property type="term" value="F:lipid-A 4'-kinase activity"/>
    <property type="evidence" value="ECO:0007669"/>
    <property type="project" value="UniProtKB-EC"/>
</dbReference>
<dbReference type="PANTHER" id="PTHR42724:SF1">
    <property type="entry name" value="TETRAACYLDISACCHARIDE 4'-KINASE, MITOCHONDRIAL-RELATED"/>
    <property type="match status" value="1"/>
</dbReference>
<feature type="non-terminal residue" evidence="10">
    <location>
        <position position="1"/>
    </location>
</feature>
<keyword evidence="5" id="KW-0808">Transferase</keyword>
<dbReference type="AlphaFoldDB" id="A0A383D618"/>
<evidence type="ECO:0000256" key="8">
    <source>
        <dbReference type="ARBA" id="ARBA00022840"/>
    </source>
</evidence>
<reference evidence="10" key="1">
    <citation type="submission" date="2018-05" db="EMBL/GenBank/DDBJ databases">
        <authorList>
            <person name="Lanie J.A."/>
            <person name="Ng W.-L."/>
            <person name="Kazmierczak K.M."/>
            <person name="Andrzejewski T.M."/>
            <person name="Davidsen T.M."/>
            <person name="Wayne K.J."/>
            <person name="Tettelin H."/>
            <person name="Glass J.I."/>
            <person name="Rusch D."/>
            <person name="Podicherti R."/>
            <person name="Tsui H.-C.T."/>
            <person name="Winkler M.E."/>
        </authorList>
    </citation>
    <scope>NUCLEOTIDE SEQUENCE</scope>
</reference>
<evidence type="ECO:0000313" key="10">
    <source>
        <dbReference type="EMBL" id="SVE39750.1"/>
    </source>
</evidence>
<evidence type="ECO:0000256" key="3">
    <source>
        <dbReference type="ARBA" id="ARBA00022516"/>
    </source>
</evidence>
<dbReference type="EMBL" id="UINC01214495">
    <property type="protein sequence ID" value="SVE39750.1"/>
    <property type="molecule type" value="Genomic_DNA"/>
</dbReference>
<dbReference type="UniPathway" id="UPA00359">
    <property type="reaction ID" value="UER00482"/>
</dbReference>
<keyword evidence="6" id="KW-0547">Nucleotide-binding</keyword>
<dbReference type="GO" id="GO:0009245">
    <property type="term" value="P:lipid A biosynthetic process"/>
    <property type="evidence" value="ECO:0007669"/>
    <property type="project" value="UniProtKB-KW"/>
</dbReference>